<dbReference type="AlphaFoldDB" id="A0A1S4EC96"/>
<proteinExistence type="predicted"/>
<feature type="compositionally biased region" description="Basic and acidic residues" evidence="1">
    <location>
        <begin position="130"/>
        <end position="139"/>
    </location>
</feature>
<feature type="compositionally biased region" description="Basic and acidic residues" evidence="1">
    <location>
        <begin position="221"/>
        <end position="239"/>
    </location>
</feature>
<accession>A0A1S4EC96</accession>
<keyword evidence="2" id="KW-1185">Reference proteome</keyword>
<dbReference type="PaxDb" id="121845-A0A1S4EC96"/>
<name>A0A1S4EC96_DIACI</name>
<feature type="compositionally biased region" description="Basic residues" evidence="1">
    <location>
        <begin position="173"/>
        <end position="189"/>
    </location>
</feature>
<evidence type="ECO:0000313" key="2">
    <source>
        <dbReference type="Proteomes" id="UP000079169"/>
    </source>
</evidence>
<dbReference type="Proteomes" id="UP000079169">
    <property type="component" value="Unplaced"/>
</dbReference>
<evidence type="ECO:0000313" key="3">
    <source>
        <dbReference type="RefSeq" id="XP_017299778.1"/>
    </source>
</evidence>
<feature type="region of interest" description="Disordered" evidence="1">
    <location>
        <begin position="1"/>
        <end position="239"/>
    </location>
</feature>
<reference evidence="3" key="1">
    <citation type="submission" date="2025-08" db="UniProtKB">
        <authorList>
            <consortium name="RefSeq"/>
        </authorList>
    </citation>
    <scope>IDENTIFICATION</scope>
</reference>
<dbReference type="RefSeq" id="XP_017299778.1">
    <property type="nucleotide sequence ID" value="XM_017444289.1"/>
</dbReference>
<organism evidence="2 3">
    <name type="scientific">Diaphorina citri</name>
    <name type="common">Asian citrus psyllid</name>
    <dbReference type="NCBI Taxonomy" id="121845"/>
    <lineage>
        <taxon>Eukaryota</taxon>
        <taxon>Metazoa</taxon>
        <taxon>Ecdysozoa</taxon>
        <taxon>Arthropoda</taxon>
        <taxon>Hexapoda</taxon>
        <taxon>Insecta</taxon>
        <taxon>Pterygota</taxon>
        <taxon>Neoptera</taxon>
        <taxon>Paraneoptera</taxon>
        <taxon>Hemiptera</taxon>
        <taxon>Sternorrhyncha</taxon>
        <taxon>Psylloidea</taxon>
        <taxon>Psyllidae</taxon>
        <taxon>Diaphorininae</taxon>
        <taxon>Diaphorina</taxon>
    </lineage>
</organism>
<protein>
    <submittedName>
        <fullName evidence="3">Peptidyl-prolyl cis-trans isomerase G-like</fullName>
    </submittedName>
</protein>
<dbReference type="GeneID" id="108252449"/>
<evidence type="ECO:0000256" key="1">
    <source>
        <dbReference type="SAM" id="MobiDB-lite"/>
    </source>
</evidence>
<sequence length="239" mass="28010">MRKPTAKLRGSRSKGEYLPRSTRRKVHPKKTDEAFEYYSGSLSEENSHSDSSSESGSSSQSSEEDSEDEDWTRHGKARRMPPRRTNRVGTSLGRQYRENPSDVSDYDSGDRYAMRARQSKKKNNMVAGEQDGRELKDRAMLFILVRQRQRVKRRNHKRHSHKNKENKKDSKRGEKKIKRMKRRRRKIRRTLVESDDEVLSRKRRGKSTYENDFDFNPAGETKTKAESGNEQAEEVKTRG</sequence>
<feature type="compositionally biased region" description="Basic residues" evidence="1">
    <location>
        <begin position="147"/>
        <end position="165"/>
    </location>
</feature>
<feature type="compositionally biased region" description="Basic residues" evidence="1">
    <location>
        <begin position="74"/>
        <end position="86"/>
    </location>
</feature>
<dbReference type="KEGG" id="dci:108252449"/>
<gene>
    <name evidence="3" type="primary">LOC108252449</name>
</gene>
<feature type="compositionally biased region" description="Low complexity" evidence="1">
    <location>
        <begin position="39"/>
        <end position="61"/>
    </location>
</feature>
<feature type="compositionally biased region" description="Basic residues" evidence="1">
    <location>
        <begin position="1"/>
        <end position="12"/>
    </location>
</feature>